<feature type="compositionally biased region" description="Low complexity" evidence="8">
    <location>
        <begin position="226"/>
        <end position="236"/>
    </location>
</feature>
<dbReference type="InterPro" id="IPR003822">
    <property type="entry name" value="PAH"/>
</dbReference>
<evidence type="ECO:0000256" key="6">
    <source>
        <dbReference type="ARBA" id="ARBA00023242"/>
    </source>
</evidence>
<evidence type="ECO:0000256" key="4">
    <source>
        <dbReference type="ARBA" id="ARBA00023015"/>
    </source>
</evidence>
<evidence type="ECO:0000313" key="10">
    <source>
        <dbReference type="EMBL" id="AOW04677.1"/>
    </source>
</evidence>
<feature type="region of interest" description="Disordered" evidence="8">
    <location>
        <begin position="593"/>
        <end position="634"/>
    </location>
</feature>
<feature type="compositionally biased region" description="Polar residues" evidence="8">
    <location>
        <begin position="474"/>
        <end position="493"/>
    </location>
</feature>
<feature type="compositionally biased region" description="Low complexity" evidence="8">
    <location>
        <begin position="397"/>
        <end position="426"/>
    </location>
</feature>
<evidence type="ECO:0000256" key="7">
    <source>
        <dbReference type="PROSITE-ProRule" id="PRU00810"/>
    </source>
</evidence>
<name>A0A1D8NGD3_YARLL</name>
<feature type="domain" description="Histone deacetylase interacting" evidence="9">
    <location>
        <begin position="763"/>
        <end position="864"/>
    </location>
</feature>
<feature type="compositionally biased region" description="Pro residues" evidence="8">
    <location>
        <begin position="242"/>
        <end position="256"/>
    </location>
</feature>
<protein>
    <recommendedName>
        <fullName evidence="9">Histone deacetylase interacting domain-containing protein</fullName>
    </recommendedName>
</protein>
<feature type="region of interest" description="Disordered" evidence="8">
    <location>
        <begin position="368"/>
        <end position="501"/>
    </location>
</feature>
<dbReference type="InterPro" id="IPR013194">
    <property type="entry name" value="HDAC_interact_dom"/>
</dbReference>
<dbReference type="Pfam" id="PF02671">
    <property type="entry name" value="PAH"/>
    <property type="match status" value="3"/>
</dbReference>
<dbReference type="VEuPathDB" id="FungiDB:YALI1_D34785g"/>
<feature type="region of interest" description="Disordered" evidence="8">
    <location>
        <begin position="1051"/>
        <end position="1179"/>
    </location>
</feature>
<dbReference type="InterPro" id="IPR036600">
    <property type="entry name" value="PAH_sf"/>
</dbReference>
<feature type="compositionally biased region" description="Gly residues" evidence="8">
    <location>
        <begin position="427"/>
        <end position="441"/>
    </location>
</feature>
<feature type="compositionally biased region" description="Pro residues" evidence="8">
    <location>
        <begin position="179"/>
        <end position="189"/>
    </location>
</feature>
<gene>
    <name evidence="10" type="ORF">YALI1_D34785g</name>
</gene>
<feature type="compositionally biased region" description="Polar residues" evidence="8">
    <location>
        <begin position="1126"/>
        <end position="1135"/>
    </location>
</feature>
<dbReference type="SMART" id="SM00761">
    <property type="entry name" value="HDAC_interact"/>
    <property type="match status" value="1"/>
</dbReference>
<dbReference type="Proteomes" id="UP000182444">
    <property type="component" value="Chromosome 1D"/>
</dbReference>
<feature type="compositionally biased region" description="Basic and acidic residues" evidence="8">
    <location>
        <begin position="1141"/>
        <end position="1155"/>
    </location>
</feature>
<dbReference type="PANTHER" id="PTHR12346">
    <property type="entry name" value="SIN3B-RELATED"/>
    <property type="match status" value="1"/>
</dbReference>
<feature type="compositionally biased region" description="Basic and acidic residues" evidence="8">
    <location>
        <begin position="1555"/>
        <end position="1567"/>
    </location>
</feature>
<feature type="compositionally biased region" description="Low complexity" evidence="8">
    <location>
        <begin position="157"/>
        <end position="178"/>
    </location>
</feature>
<feature type="region of interest" description="Disordered" evidence="8">
    <location>
        <begin position="54"/>
        <end position="288"/>
    </location>
</feature>
<dbReference type="FunFam" id="1.20.1160.11:FF:000001">
    <property type="entry name" value="Paired amphipathic helix protein Sin3"/>
    <property type="match status" value="1"/>
</dbReference>
<feature type="compositionally biased region" description="Basic residues" evidence="8">
    <location>
        <begin position="448"/>
        <end position="460"/>
    </location>
</feature>
<dbReference type="GO" id="GO:0033698">
    <property type="term" value="C:Rpd3L complex"/>
    <property type="evidence" value="ECO:0007669"/>
    <property type="project" value="UniProtKB-ARBA"/>
</dbReference>
<dbReference type="InterPro" id="IPR031693">
    <property type="entry name" value="Sin3_C"/>
</dbReference>
<keyword evidence="6 7" id="KW-0539">Nucleus</keyword>
<feature type="region of interest" description="Disordered" evidence="8">
    <location>
        <begin position="648"/>
        <end position="674"/>
    </location>
</feature>
<feature type="compositionally biased region" description="Low complexity" evidence="8">
    <location>
        <begin position="190"/>
        <end position="213"/>
    </location>
</feature>
<evidence type="ECO:0000259" key="9">
    <source>
        <dbReference type="SMART" id="SM00761"/>
    </source>
</evidence>
<keyword evidence="4" id="KW-0805">Transcription regulation</keyword>
<comment type="subcellular location">
    <subcellularLocation>
        <location evidence="1 7">Nucleus</location>
    </subcellularLocation>
</comment>
<dbReference type="GO" id="GO:0000122">
    <property type="term" value="P:negative regulation of transcription by RNA polymerase II"/>
    <property type="evidence" value="ECO:0007669"/>
    <property type="project" value="TreeGrafter"/>
</dbReference>
<dbReference type="FunFam" id="1.20.1160.11:FF:000003">
    <property type="entry name" value="Paired amphipathic helix SIN3-like protein"/>
    <property type="match status" value="1"/>
</dbReference>
<dbReference type="InterPro" id="IPR039774">
    <property type="entry name" value="Sin3-like"/>
</dbReference>
<feature type="compositionally biased region" description="Low complexity" evidence="8">
    <location>
        <begin position="81"/>
        <end position="143"/>
    </location>
</feature>
<evidence type="ECO:0000256" key="1">
    <source>
        <dbReference type="ARBA" id="ARBA00004123"/>
    </source>
</evidence>
<dbReference type="GO" id="GO:0003714">
    <property type="term" value="F:transcription corepressor activity"/>
    <property type="evidence" value="ECO:0007669"/>
    <property type="project" value="InterPro"/>
</dbReference>
<feature type="compositionally biased region" description="Acidic residues" evidence="8">
    <location>
        <begin position="1052"/>
        <end position="1066"/>
    </location>
</feature>
<sequence length="1567" mass="173647">MAIYHHPRPYCVSCPFASYTCLTVLCAINHTSTLPLCSWSQPKIMHLILTQTMDQPQEKPASNATSPKMSPKTEPEAESGAAPAITTAPASTPAAAVPAPDAASVATPSATPVATSSAKEASTQAAPTTTAAPASDAPVATAPLATSVPPTVKPEESVPAPGPAGSASTTTASTSAVPTPVPATAPAPAVPAVAAPPSTGSAPPSTAGPSSASPAPPHPAPPASAPAPAHYHGSPPHQMHPGPVPGPRGSPAPPQQPQQHTPQPGAQPSPAGDIEHMHHMHLPPRNHSQTSVYRALNVTDALTYLDQVKIQFSDNPDVYNRFLDIMKDFKSHTLDTPGVISRVSNLFRGFPHLIEGFNTFLPPGYRIECSGDPSDPHPIKVTTPAGTTTGAEMGITQGQQPQPHLQQQTQQQQQQQQQGGPQQQQGGPQGGPQQGGPQGGPQGPPHMQHPHMQQHPHHPPPHGAPLYGPPSEQAAGQSLQQLSGVDNRASPSEPSRRSGAPVEFNHAINYVHKIKNRFADQEETYKHFLEILQTYQKEQKPIGEVYQQVTILFRNEPDLLDDFKQFLPDTSGEAAAYLEAVGQQQRLPPVGNFAPAYPGPVHQPSGTPGAATAPPPSTAAPSVKRKRSSVSEFPTEYSNIRGGAAAAAGAANKRKKEDSPSLLPTPSPLAPTSGNDALVEEISFFDRAKKHISNKAVYNEFLKILNLFSQGLIDKATLVERVEGFLGGSHELFAWFKKFVNYQEKPLHIENIVFKKSHLELSLCPPLGPSYRLLPKSERFMPCSGRDEMCWEVLNDEWVGHPTWASEDSGFVAHRKNQYEEVLHRVEEERHEYDYYIEANLRSIQTLETISNRIANMSHEERLNFRLQPGLGHGTTIYQKVIRKIYDKERGLEVIEALHENPGIAVPVVLRRLKQKDEEWRRAHREWNKVWRETEQKAFYKSLDHLGLTFKQLDKKMLTSKQLVAELAAARVDSNATPAAKKPLLGLKPVQQLDYDFKDYSVFGDVLKLVSVFLEHSSSYSANDREKLGVVMDGFLWLFFGYESESAKVEEFKEETEDKIDEDDKEAEARDKKEDDKKEESPIKVEEEKEMKDESKESTDAKDESKVSNDAKDESKESKDAKDDVPTTNGHSNGTAKIRPSLREILLKAKSRDNSPDAEDPSHPWIHTETPLNTSTPGKRHRFNLFANTTIYVFFRLLQTLYQRLVEVKALEETVSAEIASRTPVDFAVDLNLYDHKLDDMGLRFKSKNCYPQLLNLSCRLIEGDVEHQWFEEALRQAYRNRAYKLYTIDKVVQALVKHMHTVISDQKSNDIMLLFERDRLTPTSSVHQQILHRLQVKQVVDSDESLYRIEFDEKTGHVSIVYLSGEDESVSVVGASDEDKWKYYLTSYVMANPTEGVKSDKIRMPLLRRTLEDFESRDEEEDGHVHSDSIFETVEQNLLVRIALGSFKMFFVPGTEDCFVRKSVKTEPVKGETVRQQKFKAIQDGSSTFKQGLDQSQIDTLTSHFEAFKNGEVDELLVDIKTNSTSDTEDPNKTTEMVDGDKTEEVKEEDEGEKVETEKEDVEMKE</sequence>
<keyword evidence="5" id="KW-0804">Transcription</keyword>
<organism evidence="10 11">
    <name type="scientific">Yarrowia lipolytica</name>
    <name type="common">Candida lipolytica</name>
    <dbReference type="NCBI Taxonomy" id="4952"/>
    <lineage>
        <taxon>Eukaryota</taxon>
        <taxon>Fungi</taxon>
        <taxon>Dikarya</taxon>
        <taxon>Ascomycota</taxon>
        <taxon>Saccharomycotina</taxon>
        <taxon>Dipodascomycetes</taxon>
        <taxon>Dipodascales</taxon>
        <taxon>Dipodascales incertae sedis</taxon>
        <taxon>Yarrowia</taxon>
    </lineage>
</organism>
<dbReference type="RefSeq" id="XP_065950350.2">
    <property type="nucleotide sequence ID" value="XM_066094278.2"/>
</dbReference>
<dbReference type="SUPFAM" id="SSF47762">
    <property type="entry name" value="PAH2 domain"/>
    <property type="match status" value="3"/>
</dbReference>
<feature type="compositionally biased region" description="Polar residues" evidence="8">
    <location>
        <begin position="54"/>
        <end position="68"/>
    </location>
</feature>
<dbReference type="Gene3D" id="1.20.1160.11">
    <property type="entry name" value="Paired amphipathic helix"/>
    <property type="match status" value="3"/>
</dbReference>
<reference evidence="10 11" key="1">
    <citation type="journal article" date="2016" name="PLoS ONE">
        <title>Sequence Assembly of Yarrowia lipolytica Strain W29/CLIB89 Shows Transposable Element Diversity.</title>
        <authorList>
            <person name="Magnan C."/>
            <person name="Yu J."/>
            <person name="Chang I."/>
            <person name="Jahn E."/>
            <person name="Kanomata Y."/>
            <person name="Wu J."/>
            <person name="Zeller M."/>
            <person name="Oakes M."/>
            <person name="Baldi P."/>
            <person name="Sandmeyer S."/>
        </authorList>
    </citation>
    <scope>NUCLEOTIDE SEQUENCE [LARGE SCALE GENOMIC DNA]</scope>
    <source>
        <strain evidence="11">CLIB89(W29)</strain>
    </source>
</reference>
<dbReference type="EMBL" id="CP017556">
    <property type="protein sequence ID" value="AOW04677.1"/>
    <property type="molecule type" value="Genomic_DNA"/>
</dbReference>
<dbReference type="Pfam" id="PF08295">
    <property type="entry name" value="Sin3_corepress"/>
    <property type="match status" value="1"/>
</dbReference>
<evidence type="ECO:0000256" key="3">
    <source>
        <dbReference type="ARBA" id="ARBA00022737"/>
    </source>
</evidence>
<dbReference type="PROSITE" id="PS51477">
    <property type="entry name" value="PAH"/>
    <property type="match status" value="3"/>
</dbReference>
<accession>A0A1D8NGD3</accession>
<dbReference type="Pfam" id="PF16879">
    <property type="entry name" value="Sin3a_C"/>
    <property type="match status" value="1"/>
</dbReference>
<dbReference type="VEuPathDB" id="FungiDB:YALI0_D26315g"/>
<dbReference type="GO" id="GO:0010628">
    <property type="term" value="P:positive regulation of gene expression"/>
    <property type="evidence" value="ECO:0007669"/>
    <property type="project" value="UniProtKB-ARBA"/>
</dbReference>
<dbReference type="GeneID" id="2910688"/>
<dbReference type="PANTHER" id="PTHR12346:SF0">
    <property type="entry name" value="SIN3A, ISOFORM G"/>
    <property type="match status" value="1"/>
</dbReference>
<keyword evidence="3" id="KW-0677">Repeat</keyword>
<feature type="compositionally biased region" description="Pro residues" evidence="8">
    <location>
        <begin position="214"/>
        <end position="225"/>
    </location>
</feature>
<feature type="compositionally biased region" description="Basic and acidic residues" evidence="8">
    <location>
        <begin position="1067"/>
        <end position="1125"/>
    </location>
</feature>
<dbReference type="KEGG" id="yli:2910688"/>
<evidence type="ECO:0000256" key="2">
    <source>
        <dbReference type="ARBA" id="ARBA00022491"/>
    </source>
</evidence>
<evidence type="ECO:0000256" key="8">
    <source>
        <dbReference type="SAM" id="MobiDB-lite"/>
    </source>
</evidence>
<feature type="compositionally biased region" description="Low complexity" evidence="8">
    <location>
        <begin position="257"/>
        <end position="268"/>
    </location>
</feature>
<feature type="region of interest" description="Disordered" evidence="8">
    <location>
        <begin position="1522"/>
        <end position="1567"/>
    </location>
</feature>
<evidence type="ECO:0000313" key="11">
    <source>
        <dbReference type="Proteomes" id="UP000182444"/>
    </source>
</evidence>
<keyword evidence="2" id="KW-0678">Repressor</keyword>
<dbReference type="eggNOG" id="KOG4204">
    <property type="taxonomic scope" value="Eukaryota"/>
</dbReference>
<evidence type="ECO:0000256" key="5">
    <source>
        <dbReference type="ARBA" id="ARBA00023163"/>
    </source>
</evidence>
<proteinExistence type="predicted"/>
<dbReference type="FunFam" id="1.20.1160.11:FF:000002">
    <property type="entry name" value="Paired amphipathic helix protein SIN3"/>
    <property type="match status" value="1"/>
</dbReference>